<keyword evidence="1" id="KW-0479">Metal-binding</keyword>
<dbReference type="GO" id="GO:0008270">
    <property type="term" value="F:zinc ion binding"/>
    <property type="evidence" value="ECO:0007669"/>
    <property type="project" value="UniProtKB-KW"/>
</dbReference>
<reference evidence="7" key="1">
    <citation type="submission" date="2020-06" db="EMBL/GenBank/DDBJ databases">
        <authorList>
            <person name="Li T."/>
            <person name="Hu X."/>
            <person name="Zhang T."/>
            <person name="Song X."/>
            <person name="Zhang H."/>
            <person name="Dai N."/>
            <person name="Sheng W."/>
            <person name="Hou X."/>
            <person name="Wei L."/>
        </authorList>
    </citation>
    <scope>NUCLEOTIDE SEQUENCE</scope>
    <source>
        <strain evidence="7">K16</strain>
        <tissue evidence="7">Leaf</tissue>
    </source>
</reference>
<gene>
    <name evidence="7" type="ORF">Sango_0830600</name>
</gene>
<dbReference type="PANTHER" id="PTHR23111">
    <property type="entry name" value="ZINC FINGER PROTEIN"/>
    <property type="match status" value="1"/>
</dbReference>
<evidence type="ECO:0000256" key="2">
    <source>
        <dbReference type="ARBA" id="ARBA00022771"/>
    </source>
</evidence>
<dbReference type="GO" id="GO:0005737">
    <property type="term" value="C:cytoplasm"/>
    <property type="evidence" value="ECO:0007669"/>
    <property type="project" value="TreeGrafter"/>
</dbReference>
<feature type="region of interest" description="Disordered" evidence="5">
    <location>
        <begin position="344"/>
        <end position="396"/>
    </location>
</feature>
<keyword evidence="3" id="KW-0862">Zinc</keyword>
<evidence type="ECO:0000256" key="4">
    <source>
        <dbReference type="PROSITE-ProRule" id="PRU00322"/>
    </source>
</evidence>
<dbReference type="PROSITE" id="PS50199">
    <property type="entry name" value="ZF_RANBP2_2"/>
    <property type="match status" value="1"/>
</dbReference>
<dbReference type="SMART" id="SM00547">
    <property type="entry name" value="ZnF_RBZ"/>
    <property type="match status" value="1"/>
</dbReference>
<feature type="compositionally biased region" description="Polar residues" evidence="5">
    <location>
        <begin position="378"/>
        <end position="394"/>
    </location>
</feature>
<dbReference type="Gene3D" id="4.10.1060.10">
    <property type="entry name" value="Zinc finger, RanBP2-type"/>
    <property type="match status" value="1"/>
</dbReference>
<feature type="compositionally biased region" description="Low complexity" evidence="5">
    <location>
        <begin position="504"/>
        <end position="517"/>
    </location>
</feature>
<evidence type="ECO:0000256" key="1">
    <source>
        <dbReference type="ARBA" id="ARBA00022723"/>
    </source>
</evidence>
<keyword evidence="8" id="KW-1185">Reference proteome</keyword>
<feature type="compositionally biased region" description="Low complexity" evidence="5">
    <location>
        <begin position="470"/>
        <end position="480"/>
    </location>
</feature>
<dbReference type="PANTHER" id="PTHR23111:SF30">
    <property type="entry name" value="ZINC FINGER PROTEIN VAR3, CHLOROPLASTIC"/>
    <property type="match status" value="1"/>
</dbReference>
<accession>A0AAE1X3K9</accession>
<feature type="region of interest" description="Disordered" evidence="5">
    <location>
        <begin position="412"/>
        <end position="562"/>
    </location>
</feature>
<dbReference type="EMBL" id="JACGWL010000004">
    <property type="protein sequence ID" value="KAK4404620.1"/>
    <property type="molecule type" value="Genomic_DNA"/>
</dbReference>
<evidence type="ECO:0000313" key="7">
    <source>
        <dbReference type="EMBL" id="KAK4404620.1"/>
    </source>
</evidence>
<dbReference type="InterPro" id="IPR001876">
    <property type="entry name" value="Znf_RanBP2"/>
</dbReference>
<reference evidence="7" key="2">
    <citation type="journal article" date="2024" name="Plant">
        <title>Genomic evolution and insights into agronomic trait innovations of Sesamum species.</title>
        <authorList>
            <person name="Miao H."/>
            <person name="Wang L."/>
            <person name="Qu L."/>
            <person name="Liu H."/>
            <person name="Sun Y."/>
            <person name="Le M."/>
            <person name="Wang Q."/>
            <person name="Wei S."/>
            <person name="Zheng Y."/>
            <person name="Lin W."/>
            <person name="Duan Y."/>
            <person name="Cao H."/>
            <person name="Xiong S."/>
            <person name="Wang X."/>
            <person name="Wei L."/>
            <person name="Li C."/>
            <person name="Ma Q."/>
            <person name="Ju M."/>
            <person name="Zhao R."/>
            <person name="Li G."/>
            <person name="Mu C."/>
            <person name="Tian Q."/>
            <person name="Mei H."/>
            <person name="Zhang T."/>
            <person name="Gao T."/>
            <person name="Zhang H."/>
        </authorList>
    </citation>
    <scope>NUCLEOTIDE SEQUENCE</scope>
    <source>
        <strain evidence="7">K16</strain>
    </source>
</reference>
<proteinExistence type="predicted"/>
<dbReference type="GO" id="GO:0003729">
    <property type="term" value="F:mRNA binding"/>
    <property type="evidence" value="ECO:0007669"/>
    <property type="project" value="TreeGrafter"/>
</dbReference>
<dbReference type="AlphaFoldDB" id="A0AAE1X3K9"/>
<dbReference type="InterPro" id="IPR036443">
    <property type="entry name" value="Znf_RanBP2_sf"/>
</dbReference>
<feature type="compositionally biased region" description="Basic and acidic residues" evidence="5">
    <location>
        <begin position="357"/>
        <end position="369"/>
    </location>
</feature>
<comment type="caution">
    <text evidence="7">The sequence shown here is derived from an EMBL/GenBank/DDBJ whole genome shotgun (WGS) entry which is preliminary data.</text>
</comment>
<name>A0AAE1X3K9_9LAMI</name>
<evidence type="ECO:0000256" key="3">
    <source>
        <dbReference type="ARBA" id="ARBA00022833"/>
    </source>
</evidence>
<feature type="compositionally biased region" description="Basic and acidic residues" evidence="5">
    <location>
        <begin position="481"/>
        <end position="494"/>
    </location>
</feature>
<dbReference type="Proteomes" id="UP001289374">
    <property type="component" value="Unassembled WGS sequence"/>
</dbReference>
<sequence>MVGAARFMTLLRVPFPPFQPSVFLLRRRLFILSSSPVSIFTLSSLSKTKSHAPQSLNSFHSQPGNNGYLYHSSEIQNQQLHDHPWPEWRHFLQILSNGQGLHFPADNGILPEDAFVVYEELSHDFVRSAASCLAFARARPDLLRIMVLKGLTFYSTCYSNLYMFWNFGFKILCNYVQAQRHKRVNWWGSSDEILLLKSFVFNDDGKKMGFMHKAGSTLVMKTSCTSWVEVSEFDKANTVDLMKYILSYTSNPTVSSERNGLYSRELVNSSIRNLLHELGTVSCGDPAGYVPASDHQLSVRQRVFPRPLGRNIEMKRGDWICLKCNFMNFARNMKCLECEEPRPKKQLTGFPETMPQQRRDRTSEMDDGNKVQIGLRETGSSGVRNQNTTSSDSQSLDKDFAQMMPMHKEENQFAATKNKDHSQTFSKYSRQAAMDQPTDTNFVPFVPFPPGYFARKDTDQPSRPQSPIKTVDSTSSSETTADTKRSNDTTHRMSDASTIQTKNSESMSSVSSSFSRESVADMNTGPSVVNQPKSSANSQFSGENIRSSWTGTELGGVGCEGT</sequence>
<feature type="compositionally biased region" description="Basic and acidic residues" evidence="5">
    <location>
        <begin position="412"/>
        <end position="422"/>
    </location>
</feature>
<evidence type="ECO:0000313" key="8">
    <source>
        <dbReference type="Proteomes" id="UP001289374"/>
    </source>
</evidence>
<dbReference type="Pfam" id="PF00641">
    <property type="entry name" value="Zn_ribbon_RanBP"/>
    <property type="match status" value="1"/>
</dbReference>
<keyword evidence="2 4" id="KW-0863">Zinc-finger</keyword>
<evidence type="ECO:0000259" key="6">
    <source>
        <dbReference type="PROSITE" id="PS50199"/>
    </source>
</evidence>
<dbReference type="SUPFAM" id="SSF90209">
    <property type="entry name" value="Ran binding protein zinc finger-like"/>
    <property type="match status" value="1"/>
</dbReference>
<feature type="compositionally biased region" description="Polar residues" evidence="5">
    <location>
        <begin position="524"/>
        <end position="551"/>
    </location>
</feature>
<protein>
    <submittedName>
        <fullName evidence="7">Zinc finger protein VAR3, chloroplastic</fullName>
    </submittedName>
</protein>
<feature type="compositionally biased region" description="Gly residues" evidence="5">
    <location>
        <begin position="553"/>
        <end position="562"/>
    </location>
</feature>
<organism evidence="7 8">
    <name type="scientific">Sesamum angolense</name>
    <dbReference type="NCBI Taxonomy" id="2727404"/>
    <lineage>
        <taxon>Eukaryota</taxon>
        <taxon>Viridiplantae</taxon>
        <taxon>Streptophyta</taxon>
        <taxon>Embryophyta</taxon>
        <taxon>Tracheophyta</taxon>
        <taxon>Spermatophyta</taxon>
        <taxon>Magnoliopsida</taxon>
        <taxon>eudicotyledons</taxon>
        <taxon>Gunneridae</taxon>
        <taxon>Pentapetalae</taxon>
        <taxon>asterids</taxon>
        <taxon>lamiids</taxon>
        <taxon>Lamiales</taxon>
        <taxon>Pedaliaceae</taxon>
        <taxon>Sesamum</taxon>
    </lineage>
</organism>
<dbReference type="PROSITE" id="PS01358">
    <property type="entry name" value="ZF_RANBP2_1"/>
    <property type="match status" value="1"/>
</dbReference>
<feature type="domain" description="RanBP2-type" evidence="6">
    <location>
        <begin position="315"/>
        <end position="344"/>
    </location>
</feature>
<evidence type="ECO:0000256" key="5">
    <source>
        <dbReference type="SAM" id="MobiDB-lite"/>
    </source>
</evidence>